<evidence type="ECO:0000256" key="1">
    <source>
        <dbReference type="SAM" id="MobiDB-lite"/>
    </source>
</evidence>
<dbReference type="InterPro" id="IPR004827">
    <property type="entry name" value="bZIP"/>
</dbReference>
<dbReference type="PROSITE" id="PS00036">
    <property type="entry name" value="BZIP_BASIC"/>
    <property type="match status" value="1"/>
</dbReference>
<evidence type="ECO:0000259" key="2">
    <source>
        <dbReference type="PROSITE" id="PS00036"/>
    </source>
</evidence>
<keyword evidence="4" id="KW-1185">Reference proteome</keyword>
<proteinExistence type="predicted"/>
<dbReference type="Proteomes" id="UP000016936">
    <property type="component" value="Unassembled WGS sequence"/>
</dbReference>
<feature type="compositionally biased region" description="Polar residues" evidence="1">
    <location>
        <begin position="20"/>
        <end position="33"/>
    </location>
</feature>
<feature type="compositionally biased region" description="Polar residues" evidence="1">
    <location>
        <begin position="1"/>
        <end position="12"/>
    </location>
</feature>
<dbReference type="EMBL" id="KB445584">
    <property type="protein sequence ID" value="EMD86717.1"/>
    <property type="molecule type" value="Genomic_DNA"/>
</dbReference>
<protein>
    <recommendedName>
        <fullName evidence="2">BZIP domain-containing protein</fullName>
    </recommendedName>
</protein>
<dbReference type="AlphaFoldDB" id="M2UFK9"/>
<reference evidence="4" key="2">
    <citation type="journal article" date="2013" name="PLoS Genet.">
        <title>Comparative genome structure, secondary metabolite, and effector coding capacity across Cochliobolus pathogens.</title>
        <authorList>
            <person name="Condon B.J."/>
            <person name="Leng Y."/>
            <person name="Wu D."/>
            <person name="Bushley K.E."/>
            <person name="Ohm R.A."/>
            <person name="Otillar R."/>
            <person name="Martin J."/>
            <person name="Schackwitz W."/>
            <person name="Grimwood J."/>
            <person name="MohdZainudin N."/>
            <person name="Xue C."/>
            <person name="Wang R."/>
            <person name="Manning V.A."/>
            <person name="Dhillon B."/>
            <person name="Tu Z.J."/>
            <person name="Steffenson B.J."/>
            <person name="Salamov A."/>
            <person name="Sun H."/>
            <person name="Lowry S."/>
            <person name="LaButti K."/>
            <person name="Han J."/>
            <person name="Copeland A."/>
            <person name="Lindquist E."/>
            <person name="Barry K."/>
            <person name="Schmutz J."/>
            <person name="Baker S.E."/>
            <person name="Ciuffetti L.M."/>
            <person name="Grigoriev I.V."/>
            <person name="Zhong S."/>
            <person name="Turgeon B.G."/>
        </authorList>
    </citation>
    <scope>NUCLEOTIDE SEQUENCE [LARGE SCALE GENOMIC DNA]</scope>
    <source>
        <strain evidence="4">C5 / ATCC 48332 / race O</strain>
    </source>
</reference>
<organism evidence="3 4">
    <name type="scientific">Cochliobolus heterostrophus (strain C5 / ATCC 48332 / race O)</name>
    <name type="common">Southern corn leaf blight fungus</name>
    <name type="synonym">Bipolaris maydis</name>
    <dbReference type="NCBI Taxonomy" id="701091"/>
    <lineage>
        <taxon>Eukaryota</taxon>
        <taxon>Fungi</taxon>
        <taxon>Dikarya</taxon>
        <taxon>Ascomycota</taxon>
        <taxon>Pezizomycotina</taxon>
        <taxon>Dothideomycetes</taxon>
        <taxon>Pleosporomycetidae</taxon>
        <taxon>Pleosporales</taxon>
        <taxon>Pleosporineae</taxon>
        <taxon>Pleosporaceae</taxon>
        <taxon>Bipolaris</taxon>
    </lineage>
</organism>
<evidence type="ECO:0000313" key="3">
    <source>
        <dbReference type="EMBL" id="EMD86717.1"/>
    </source>
</evidence>
<feature type="region of interest" description="Disordered" evidence="1">
    <location>
        <begin position="1"/>
        <end position="74"/>
    </location>
</feature>
<gene>
    <name evidence="3" type="ORF">COCHEDRAFT_1034489</name>
</gene>
<reference evidence="3 4" key="1">
    <citation type="journal article" date="2012" name="PLoS Pathog.">
        <title>Diverse lifestyles and strategies of plant pathogenesis encoded in the genomes of eighteen Dothideomycetes fungi.</title>
        <authorList>
            <person name="Ohm R.A."/>
            <person name="Feau N."/>
            <person name="Henrissat B."/>
            <person name="Schoch C.L."/>
            <person name="Horwitz B.A."/>
            <person name="Barry K.W."/>
            <person name="Condon B.J."/>
            <person name="Copeland A.C."/>
            <person name="Dhillon B."/>
            <person name="Glaser F."/>
            <person name="Hesse C.N."/>
            <person name="Kosti I."/>
            <person name="LaButti K."/>
            <person name="Lindquist E.A."/>
            <person name="Lucas S."/>
            <person name="Salamov A.A."/>
            <person name="Bradshaw R.E."/>
            <person name="Ciuffetti L."/>
            <person name="Hamelin R.C."/>
            <person name="Kema G.H.J."/>
            <person name="Lawrence C."/>
            <person name="Scott J.A."/>
            <person name="Spatafora J.W."/>
            <person name="Turgeon B.G."/>
            <person name="de Wit P.J.G.M."/>
            <person name="Zhong S."/>
            <person name="Goodwin S.B."/>
            <person name="Grigoriev I.V."/>
        </authorList>
    </citation>
    <scope>NUCLEOTIDE SEQUENCE [LARGE SCALE GENOMIC DNA]</scope>
    <source>
        <strain evidence="4">C5 / ATCC 48332 / race O</strain>
    </source>
</reference>
<sequence length="201" mass="22703">MIANLVPNQDEQTPLGGGSITSELPYSQRASNQPIPPPFLAECKNEFRHTSTNPPLSVHNRGIAQTPSDKKGGDMLAQTMQCPIRARIEIKKTECVSSSQGGESSVVRLRNKNGNEYNIPADTKIASTEAQKKRKRNADASKRFRAKRDERNREMKMEIKRLEFQLGECKSDRDRYRNERNESILAHFPITITITEVIFCG</sequence>
<dbReference type="STRING" id="701091.M2UFK9"/>
<dbReference type="HOGENOM" id="CLU_1360289_0_0_1"/>
<evidence type="ECO:0000313" key="4">
    <source>
        <dbReference type="Proteomes" id="UP000016936"/>
    </source>
</evidence>
<feature type="compositionally biased region" description="Basic and acidic residues" evidence="1">
    <location>
        <begin position="137"/>
        <end position="152"/>
    </location>
</feature>
<dbReference type="GO" id="GO:0003700">
    <property type="term" value="F:DNA-binding transcription factor activity"/>
    <property type="evidence" value="ECO:0007669"/>
    <property type="project" value="InterPro"/>
</dbReference>
<feature type="region of interest" description="Disordered" evidence="1">
    <location>
        <begin position="129"/>
        <end position="152"/>
    </location>
</feature>
<feature type="domain" description="BZIP" evidence="2">
    <location>
        <begin position="132"/>
        <end position="147"/>
    </location>
</feature>
<name>M2UFK9_COCH5</name>
<accession>M2UFK9</accession>